<sequence length="301" mass="32685">MSSTEATHPDPAVVPQEPSAPEKRGLEPVKPPQNLPGAVSTTVSKADELLVRLSKMIKTTAGLGAALSTLNYSLYVAAYLHAQSPTRAAVIAYISRIVGRASKAPIVAAPATTAAATSFLTPLGALISDTRTSLRLTGLLPLYIWMKTLLSRKTSKEMDPALHRIALLQCAGYIGFQLIENIYHLAGKGIVPVSVLEKRGGVAKWVAWSCRAWLVGVSSDFLRLWREAELEKSRASTRSAKEKEEFDRRWWNEFMTAAYWLPVAVQYSNYPEGVGLNTGVIGLLGMMAGLTNFRNAWAATA</sequence>
<dbReference type="InterPro" id="IPR008733">
    <property type="entry name" value="PEX11"/>
</dbReference>
<dbReference type="GeneID" id="25283290"/>
<reference evidence="6 7" key="1">
    <citation type="submission" date="2013-03" db="EMBL/GenBank/DDBJ databases">
        <title>The Genome Sequence of Exophiala aquamarina CBS 119918.</title>
        <authorList>
            <consortium name="The Broad Institute Genomics Platform"/>
            <person name="Cuomo C."/>
            <person name="de Hoog S."/>
            <person name="Gorbushina A."/>
            <person name="Walker B."/>
            <person name="Young S.K."/>
            <person name="Zeng Q."/>
            <person name="Gargeya S."/>
            <person name="Fitzgerald M."/>
            <person name="Haas B."/>
            <person name="Abouelleil A."/>
            <person name="Allen A.W."/>
            <person name="Alvarado L."/>
            <person name="Arachchi H.M."/>
            <person name="Berlin A.M."/>
            <person name="Chapman S.B."/>
            <person name="Gainer-Dewar J."/>
            <person name="Goldberg J."/>
            <person name="Griggs A."/>
            <person name="Gujja S."/>
            <person name="Hansen M."/>
            <person name="Howarth C."/>
            <person name="Imamovic A."/>
            <person name="Ireland A."/>
            <person name="Larimer J."/>
            <person name="McCowan C."/>
            <person name="Murphy C."/>
            <person name="Pearson M."/>
            <person name="Poon T.W."/>
            <person name="Priest M."/>
            <person name="Roberts A."/>
            <person name="Saif S."/>
            <person name="Shea T."/>
            <person name="Sisk P."/>
            <person name="Sykes S."/>
            <person name="Wortman J."/>
            <person name="Nusbaum C."/>
            <person name="Birren B."/>
        </authorList>
    </citation>
    <scope>NUCLEOTIDE SEQUENCE [LARGE SCALE GENOMIC DNA]</scope>
    <source>
        <strain evidence="6 7">CBS 119918</strain>
    </source>
</reference>
<protein>
    <submittedName>
        <fullName evidence="6">Uncharacterized protein</fullName>
    </submittedName>
</protein>
<dbReference type="OrthoDB" id="10005898at2759"/>
<dbReference type="PANTHER" id="PTHR12652:SF25">
    <property type="entry name" value="MICROBODY (PEROXISOME) PROLIFERATION PROTEIN PEROXIN 11C (EUROFUNG)"/>
    <property type="match status" value="1"/>
</dbReference>
<evidence type="ECO:0000313" key="7">
    <source>
        <dbReference type="Proteomes" id="UP000027920"/>
    </source>
</evidence>
<evidence type="ECO:0000256" key="4">
    <source>
        <dbReference type="ARBA" id="ARBA00046271"/>
    </source>
</evidence>
<dbReference type="Pfam" id="PF05648">
    <property type="entry name" value="PEX11"/>
    <property type="match status" value="1"/>
</dbReference>
<dbReference type="Proteomes" id="UP000027920">
    <property type="component" value="Unassembled WGS sequence"/>
</dbReference>
<dbReference type="GO" id="GO:0016559">
    <property type="term" value="P:peroxisome fission"/>
    <property type="evidence" value="ECO:0007669"/>
    <property type="project" value="InterPro"/>
</dbReference>
<keyword evidence="1" id="KW-0962">Peroxisome biogenesis</keyword>
<organism evidence="6 7">
    <name type="scientific">Exophiala aquamarina CBS 119918</name>
    <dbReference type="NCBI Taxonomy" id="1182545"/>
    <lineage>
        <taxon>Eukaryota</taxon>
        <taxon>Fungi</taxon>
        <taxon>Dikarya</taxon>
        <taxon>Ascomycota</taxon>
        <taxon>Pezizomycotina</taxon>
        <taxon>Eurotiomycetes</taxon>
        <taxon>Chaetothyriomycetidae</taxon>
        <taxon>Chaetothyriales</taxon>
        <taxon>Herpotrichiellaceae</taxon>
        <taxon>Exophiala</taxon>
    </lineage>
</organism>
<dbReference type="HOGENOM" id="CLU_052213_1_1_1"/>
<keyword evidence="7" id="KW-1185">Reference proteome</keyword>
<dbReference type="EMBL" id="AMGV01000007">
    <property type="protein sequence ID" value="KEF55627.1"/>
    <property type="molecule type" value="Genomic_DNA"/>
</dbReference>
<evidence type="ECO:0000313" key="6">
    <source>
        <dbReference type="EMBL" id="KEF55627.1"/>
    </source>
</evidence>
<feature type="region of interest" description="Disordered" evidence="5">
    <location>
        <begin position="1"/>
        <end position="39"/>
    </location>
</feature>
<comment type="caution">
    <text evidence="6">The sequence shown here is derived from an EMBL/GenBank/DDBJ whole genome shotgun (WGS) entry which is preliminary data.</text>
</comment>
<evidence type="ECO:0000256" key="5">
    <source>
        <dbReference type="SAM" id="MobiDB-lite"/>
    </source>
</evidence>
<keyword evidence="2" id="KW-0472">Membrane</keyword>
<evidence type="ECO:0000256" key="2">
    <source>
        <dbReference type="ARBA" id="ARBA00023136"/>
    </source>
</evidence>
<dbReference type="GO" id="GO:0005778">
    <property type="term" value="C:peroxisomal membrane"/>
    <property type="evidence" value="ECO:0007669"/>
    <property type="project" value="UniProtKB-SubCell"/>
</dbReference>
<proteinExistence type="predicted"/>
<dbReference type="RefSeq" id="XP_013258217.1">
    <property type="nucleotide sequence ID" value="XM_013402763.1"/>
</dbReference>
<dbReference type="AlphaFoldDB" id="A0A072P7C7"/>
<dbReference type="STRING" id="1182545.A0A072P7C7"/>
<name>A0A072P7C7_9EURO</name>
<evidence type="ECO:0000256" key="1">
    <source>
        <dbReference type="ARBA" id="ARBA00022593"/>
    </source>
</evidence>
<accession>A0A072P7C7</accession>
<dbReference type="VEuPathDB" id="FungiDB:A1O9_08377"/>
<comment type="subcellular location">
    <subcellularLocation>
        <location evidence="4">Peroxisome membrane</location>
    </subcellularLocation>
</comment>
<evidence type="ECO:0000256" key="3">
    <source>
        <dbReference type="ARBA" id="ARBA00023140"/>
    </source>
</evidence>
<gene>
    <name evidence="6" type="ORF">A1O9_08377</name>
</gene>
<dbReference type="PANTHER" id="PTHR12652">
    <property type="entry name" value="PEROXISOMAL BIOGENESIS FACTOR 11"/>
    <property type="match status" value="1"/>
</dbReference>
<keyword evidence="3" id="KW-0576">Peroxisome</keyword>